<evidence type="ECO:0000256" key="2">
    <source>
        <dbReference type="ARBA" id="ARBA00022825"/>
    </source>
</evidence>
<protein>
    <recommendedName>
        <fullName evidence="5">Acyl-peptide hydrolase</fullName>
    </recommendedName>
    <alternativeName>
        <fullName evidence="4">Acylaminoacyl-peptidase</fullName>
    </alternativeName>
</protein>
<dbReference type="SUPFAM" id="SSF53474">
    <property type="entry name" value="alpha/beta-Hydrolases"/>
    <property type="match status" value="1"/>
</dbReference>
<dbReference type="RefSeq" id="WP_248211258.1">
    <property type="nucleotide sequence ID" value="NZ_JALNMH010000016.1"/>
</dbReference>
<dbReference type="Pfam" id="PF00326">
    <property type="entry name" value="Peptidase_S9"/>
    <property type="match status" value="1"/>
</dbReference>
<dbReference type="SUPFAM" id="SSF82171">
    <property type="entry name" value="DPP6 N-terminal domain-like"/>
    <property type="match status" value="1"/>
</dbReference>
<organism evidence="10 11">
    <name type="scientific">Pseudomarimonas salicorniae</name>
    <dbReference type="NCBI Taxonomy" id="2933270"/>
    <lineage>
        <taxon>Bacteria</taxon>
        <taxon>Pseudomonadati</taxon>
        <taxon>Pseudomonadota</taxon>
        <taxon>Gammaproteobacteria</taxon>
        <taxon>Lysobacterales</taxon>
        <taxon>Lysobacteraceae</taxon>
        <taxon>Pseudomarimonas</taxon>
    </lineage>
</organism>
<keyword evidence="2" id="KW-0645">Protease</keyword>
<evidence type="ECO:0000313" key="11">
    <source>
        <dbReference type="Proteomes" id="UP001431449"/>
    </source>
</evidence>
<evidence type="ECO:0000256" key="7">
    <source>
        <dbReference type="SAM" id="MobiDB-lite"/>
    </source>
</evidence>
<dbReference type="PROSITE" id="PS00708">
    <property type="entry name" value="PRO_ENDOPEP_SER"/>
    <property type="match status" value="1"/>
</dbReference>
<dbReference type="InterPro" id="IPR011659">
    <property type="entry name" value="WD40"/>
</dbReference>
<dbReference type="PANTHER" id="PTHR42776:SF27">
    <property type="entry name" value="DIPEPTIDYL PEPTIDASE FAMILY MEMBER 6"/>
    <property type="match status" value="1"/>
</dbReference>
<keyword evidence="3" id="KW-0007">Acetylation</keyword>
<name>A0ABT0GLE9_9GAMM</name>
<evidence type="ECO:0000256" key="4">
    <source>
        <dbReference type="ARBA" id="ARBA00032284"/>
    </source>
</evidence>
<keyword evidence="1" id="KW-0378">Hydrolase</keyword>
<evidence type="ECO:0000256" key="8">
    <source>
        <dbReference type="SAM" id="SignalP"/>
    </source>
</evidence>
<feature type="chain" id="PRO_5045405220" description="Acyl-peptide hydrolase" evidence="8">
    <location>
        <begin position="29"/>
        <end position="657"/>
    </location>
</feature>
<dbReference type="Gene3D" id="3.40.50.1820">
    <property type="entry name" value="alpha/beta hydrolase"/>
    <property type="match status" value="1"/>
</dbReference>
<accession>A0ABT0GLE9</accession>
<dbReference type="EMBL" id="JALNMH010000016">
    <property type="protein sequence ID" value="MCK7595368.1"/>
    <property type="molecule type" value="Genomic_DNA"/>
</dbReference>
<evidence type="ECO:0000256" key="3">
    <source>
        <dbReference type="ARBA" id="ARBA00022990"/>
    </source>
</evidence>
<keyword evidence="11" id="KW-1185">Reference proteome</keyword>
<proteinExistence type="predicted"/>
<dbReference type="InterPro" id="IPR001375">
    <property type="entry name" value="Peptidase_S9_cat"/>
</dbReference>
<dbReference type="PANTHER" id="PTHR42776">
    <property type="entry name" value="SERINE PEPTIDASE S9 FAMILY MEMBER"/>
    <property type="match status" value="1"/>
</dbReference>
<feature type="domain" description="Peptidase S9 prolyl oligopeptidase catalytic" evidence="9">
    <location>
        <begin position="440"/>
        <end position="647"/>
    </location>
</feature>
<evidence type="ECO:0000256" key="1">
    <source>
        <dbReference type="ARBA" id="ARBA00022801"/>
    </source>
</evidence>
<dbReference type="InterPro" id="IPR002471">
    <property type="entry name" value="Pept_S9_AS"/>
</dbReference>
<dbReference type="Proteomes" id="UP001431449">
    <property type="component" value="Unassembled WGS sequence"/>
</dbReference>
<evidence type="ECO:0000313" key="10">
    <source>
        <dbReference type="EMBL" id="MCK7595368.1"/>
    </source>
</evidence>
<feature type="region of interest" description="Disordered" evidence="7">
    <location>
        <begin position="25"/>
        <end position="47"/>
    </location>
</feature>
<dbReference type="Gene3D" id="2.120.10.30">
    <property type="entry name" value="TolB, C-terminal domain"/>
    <property type="match status" value="2"/>
</dbReference>
<dbReference type="InterPro" id="IPR011042">
    <property type="entry name" value="6-blade_b-propeller_TolB-like"/>
</dbReference>
<dbReference type="Pfam" id="PF07676">
    <property type="entry name" value="PD40"/>
    <property type="match status" value="1"/>
</dbReference>
<dbReference type="PROSITE" id="PS51257">
    <property type="entry name" value="PROKAR_LIPOPROTEIN"/>
    <property type="match status" value="1"/>
</dbReference>
<keyword evidence="2" id="KW-0720">Serine protease</keyword>
<feature type="signal peptide" evidence="8">
    <location>
        <begin position="1"/>
        <end position="28"/>
    </location>
</feature>
<evidence type="ECO:0000256" key="6">
    <source>
        <dbReference type="ARBA" id="ARBA00045885"/>
    </source>
</evidence>
<evidence type="ECO:0000256" key="5">
    <source>
        <dbReference type="ARBA" id="ARBA00032596"/>
    </source>
</evidence>
<comment type="caution">
    <text evidence="10">The sequence shown here is derived from an EMBL/GenBank/DDBJ whole genome shotgun (WGS) entry which is preliminary data.</text>
</comment>
<dbReference type="InterPro" id="IPR029058">
    <property type="entry name" value="AB_hydrolase_fold"/>
</dbReference>
<reference evidence="10" key="1">
    <citation type="submission" date="2022-04" db="EMBL/GenBank/DDBJ databases">
        <title>Lysobacter sp. CAU 1642 isolated from sea sand.</title>
        <authorList>
            <person name="Kim W."/>
        </authorList>
    </citation>
    <scope>NUCLEOTIDE SEQUENCE</scope>
    <source>
        <strain evidence="10">CAU 1642</strain>
    </source>
</reference>
<gene>
    <name evidence="10" type="ORF">M0G41_17040</name>
</gene>
<comment type="function">
    <text evidence="6">This enzyme catalyzes the hydrolysis of the N-terminal peptide bond of an N-acetylated peptide to generate an N-acetylated amino acid and a peptide with a free N-terminus. It preferentially cleaves off Ac-Ala, Ac-Met and Ac-Ser. Also, involved in the degradation of oxidized and glycated proteins.</text>
</comment>
<evidence type="ECO:0000259" key="9">
    <source>
        <dbReference type="Pfam" id="PF00326"/>
    </source>
</evidence>
<keyword evidence="8" id="KW-0732">Signal</keyword>
<sequence length="657" mass="72428">MRPTRSWRPLLATFVASALVLATGCQQADPPPPAATPSPSAEQSSLPSKQYTIEDFIASTSVGGASFSADESRILFSSNKSGVWNVYSMQVGGGEWTALTESTTDNNYAVSYFPTDDRVLLTRDQGGNELNHLFVRETDGSERDLTPGENLKANFAGFNHAGDAFFVTHNGRDARFFDIYRFDAKSYEPTRIFENTGGYQPAGISGDGAWIALAKANTTNDSDLYVLEVASGKITHVSEHEGEASFDAQDFSPDNQWLYYSANDSGEFAELRRVKLGEWTHEPVQKADWDIVYAYFSHEGKYLVVGTNEDGMTKVRLFDAASMAEQSLPALPEGEIRGVSIARSEKMMAFYLNGDRQPNDLYVLEFGGEPRALTRSLNPAIDPKDLVSSEVVRFKSFDGLEIPNILWKPHQASAGNKAPALVWVHGGPGGQTTRGHNAFIQYLANHGYVVLGINNRGSSGYGKTFFAADDGKHGREPLWDTVEAKKYLQTLDYVDPDRIGVIGGSYGGYMVLSALAFQPGEFRVGVNIFGVSNWIRTLESIPPYWESFREALYKEIGNPETQRDFLIETSPLFHADKIDVPLMVLQGANDPRVIKPESDDIVAAVEKNGVPVEYVVFEDEGHGFSKKKNQIEGYGRVRAFLDRYLKNAEAPADTPQG</sequence>